<dbReference type="PANTHER" id="PTHR11403">
    <property type="entry name" value="CYTOCHROME C OXIDASE SUBUNIT III"/>
    <property type="match status" value="1"/>
</dbReference>
<evidence type="ECO:0000259" key="10">
    <source>
        <dbReference type="PROSITE" id="PS50253"/>
    </source>
</evidence>
<dbReference type="InterPro" id="IPR024791">
    <property type="entry name" value="Cyt_c/ubiquinol_Oxase_su3"/>
</dbReference>
<sequence>PLAALFALLVTTLAAVSKFHGWIMGGTLLTMGIIAVALTMAFWWRDCIRESAYQGFHTTKVQNGITMGFVLFVISEVFFFISIFWGYFHSSLAPTVELGPYKPAQVTKVMNGILTHKYHSIFVV</sequence>
<dbReference type="Proteomes" id="UP000193498">
    <property type="component" value="Unassembled WGS sequence"/>
</dbReference>
<evidence type="ECO:0000256" key="2">
    <source>
        <dbReference type="ARBA" id="ARBA00010581"/>
    </source>
</evidence>
<dbReference type="GO" id="GO:0005739">
    <property type="term" value="C:mitochondrion"/>
    <property type="evidence" value="ECO:0007669"/>
    <property type="project" value="TreeGrafter"/>
</dbReference>
<keyword evidence="4 8" id="KW-0812">Transmembrane</keyword>
<comment type="subcellular location">
    <subcellularLocation>
        <location evidence="1">Membrane</location>
        <topology evidence="1">Multi-pass membrane protein</topology>
    </subcellularLocation>
</comment>
<dbReference type="STRING" id="1314790.A0A1Y1X3V5"/>
<dbReference type="EMBL" id="MCFE01000744">
    <property type="protein sequence ID" value="ORX80318.1"/>
    <property type="molecule type" value="Genomic_DNA"/>
</dbReference>
<dbReference type="Pfam" id="PF00510">
    <property type="entry name" value="COX3"/>
    <property type="match status" value="1"/>
</dbReference>
<feature type="transmembrane region" description="Helical" evidence="9">
    <location>
        <begin position="65"/>
        <end position="88"/>
    </location>
</feature>
<dbReference type="InterPro" id="IPR035973">
    <property type="entry name" value="Cyt_c_oxidase_su3-like_sf"/>
</dbReference>
<name>A0A1Y1X3V5_9FUNG</name>
<evidence type="ECO:0000256" key="6">
    <source>
        <dbReference type="ARBA" id="ARBA00022989"/>
    </source>
</evidence>
<dbReference type="InParanoid" id="A0A1Y1X3V5"/>
<organism evidence="11 12">
    <name type="scientific">Basidiobolus meristosporus CBS 931.73</name>
    <dbReference type="NCBI Taxonomy" id="1314790"/>
    <lineage>
        <taxon>Eukaryota</taxon>
        <taxon>Fungi</taxon>
        <taxon>Fungi incertae sedis</taxon>
        <taxon>Zoopagomycota</taxon>
        <taxon>Entomophthoromycotina</taxon>
        <taxon>Basidiobolomycetes</taxon>
        <taxon>Basidiobolales</taxon>
        <taxon>Basidiobolaceae</taxon>
        <taxon>Basidiobolus</taxon>
    </lineage>
</organism>
<keyword evidence="12" id="KW-1185">Reference proteome</keyword>
<evidence type="ECO:0000256" key="3">
    <source>
        <dbReference type="ARBA" id="ARBA00015944"/>
    </source>
</evidence>
<reference evidence="11 12" key="1">
    <citation type="submission" date="2016-07" db="EMBL/GenBank/DDBJ databases">
        <title>Pervasive Adenine N6-methylation of Active Genes in Fungi.</title>
        <authorList>
            <consortium name="DOE Joint Genome Institute"/>
            <person name="Mondo S.J."/>
            <person name="Dannebaum R.O."/>
            <person name="Kuo R.C."/>
            <person name="Labutti K."/>
            <person name="Haridas S."/>
            <person name="Kuo A."/>
            <person name="Salamov A."/>
            <person name="Ahrendt S.R."/>
            <person name="Lipzen A."/>
            <person name="Sullivan W."/>
            <person name="Andreopoulos W.B."/>
            <person name="Clum A."/>
            <person name="Lindquist E."/>
            <person name="Daum C."/>
            <person name="Ramamoorthy G.K."/>
            <person name="Gryganskyi A."/>
            <person name="Culley D."/>
            <person name="Magnuson J.K."/>
            <person name="James T.Y."/>
            <person name="O'Malley M.A."/>
            <person name="Stajich J.E."/>
            <person name="Spatafora J.W."/>
            <person name="Visel A."/>
            <person name="Grigoriev I.V."/>
        </authorList>
    </citation>
    <scope>NUCLEOTIDE SEQUENCE [LARGE SCALE GENOMIC DNA]</scope>
    <source>
        <strain evidence="11 12">CBS 931.73</strain>
    </source>
</reference>
<dbReference type="PROSITE" id="PS50253">
    <property type="entry name" value="COX3"/>
    <property type="match status" value="1"/>
</dbReference>
<evidence type="ECO:0000256" key="9">
    <source>
        <dbReference type="SAM" id="Phobius"/>
    </source>
</evidence>
<comment type="similarity">
    <text evidence="2 8">Belongs to the cytochrome c oxidase subunit 3 family.</text>
</comment>
<keyword evidence="5" id="KW-1278">Translocase</keyword>
<dbReference type="Gene3D" id="1.20.120.80">
    <property type="entry name" value="Cytochrome c oxidase, subunit III, four-helix bundle"/>
    <property type="match status" value="1"/>
</dbReference>
<dbReference type="InterPro" id="IPR013833">
    <property type="entry name" value="Cyt_c_oxidase_su3_a-hlx"/>
</dbReference>
<comment type="function">
    <text evidence="8">Component of the cytochrome c oxidase, the last enzyme in the mitochondrial electron transport chain which drives oxidative phosphorylation. The respiratory chain contains 3 multisubunit complexes succinate dehydrogenase (complex II, CII), ubiquinol-cytochrome c oxidoreductase (cytochrome b-c1 complex, complex III, CIII) and cytochrome c oxidase (complex IV, CIV), that cooperate to transfer electrons derived from NADH and succinate to molecular oxygen, creating an electrochemical gradient over the inner membrane that drives transmembrane transport and the ATP synthase. Cytochrome c oxidase is the component of the respiratory chain that catalyzes the reduction of oxygen to water. Electrons originating from reduced cytochrome c in the intermembrane space (IMS) are transferred via the dinuclear copper A center (CU(A)) of subunit 2 and heme A of subunit 1 to the active site in subunit 1, a binuclear center (BNC) formed by heme A3 and copper B (CU(B)). The BNC reduces molecular oxygen to 2 water molecules using 4 electrons from cytochrome c in the IMS and 4 protons from the mitochondrial matrix.</text>
</comment>
<dbReference type="GO" id="GO:0016020">
    <property type="term" value="C:membrane"/>
    <property type="evidence" value="ECO:0007669"/>
    <property type="project" value="UniProtKB-SubCell"/>
</dbReference>
<evidence type="ECO:0000256" key="5">
    <source>
        <dbReference type="ARBA" id="ARBA00022967"/>
    </source>
</evidence>
<dbReference type="AlphaFoldDB" id="A0A1Y1X3V5"/>
<evidence type="ECO:0000256" key="4">
    <source>
        <dbReference type="ARBA" id="ARBA00022692"/>
    </source>
</evidence>
<dbReference type="PANTHER" id="PTHR11403:SF7">
    <property type="entry name" value="CYTOCHROME C OXIDASE SUBUNIT 3"/>
    <property type="match status" value="1"/>
</dbReference>
<keyword evidence="7 9" id="KW-0472">Membrane</keyword>
<feature type="domain" description="Heme-copper oxidase subunit III family profile" evidence="10">
    <location>
        <begin position="1"/>
        <end position="124"/>
    </location>
</feature>
<dbReference type="GO" id="GO:0004129">
    <property type="term" value="F:cytochrome-c oxidase activity"/>
    <property type="evidence" value="ECO:0007669"/>
    <property type="project" value="InterPro"/>
</dbReference>
<protein>
    <recommendedName>
        <fullName evidence="3 8">Cytochrome c oxidase subunit 3</fullName>
    </recommendedName>
</protein>
<evidence type="ECO:0000256" key="8">
    <source>
        <dbReference type="RuleBase" id="RU003375"/>
    </source>
</evidence>
<comment type="caution">
    <text evidence="11">The sequence shown here is derived from an EMBL/GenBank/DDBJ whole genome shotgun (WGS) entry which is preliminary data.</text>
</comment>
<dbReference type="OrthoDB" id="5565509at2759"/>
<evidence type="ECO:0000313" key="12">
    <source>
        <dbReference type="Proteomes" id="UP000193498"/>
    </source>
</evidence>
<dbReference type="GO" id="GO:0006123">
    <property type="term" value="P:mitochondrial electron transport, cytochrome c to oxygen"/>
    <property type="evidence" value="ECO:0007669"/>
    <property type="project" value="TreeGrafter"/>
</dbReference>
<proteinExistence type="inferred from homology"/>
<dbReference type="Gene3D" id="1.10.287.70">
    <property type="match status" value="1"/>
</dbReference>
<accession>A0A1Y1X3V5</accession>
<keyword evidence="8" id="KW-0496">Mitochondrion</keyword>
<feature type="transmembrane region" description="Helical" evidence="9">
    <location>
        <begin position="24"/>
        <end position="44"/>
    </location>
</feature>
<gene>
    <name evidence="11" type="ORF">K493DRAFT_242789</name>
</gene>
<feature type="non-terminal residue" evidence="11">
    <location>
        <position position="1"/>
    </location>
</feature>
<evidence type="ECO:0000256" key="1">
    <source>
        <dbReference type="ARBA" id="ARBA00004141"/>
    </source>
</evidence>
<evidence type="ECO:0000313" key="11">
    <source>
        <dbReference type="EMBL" id="ORX80318.1"/>
    </source>
</evidence>
<dbReference type="InterPro" id="IPR000298">
    <property type="entry name" value="Cyt_c_oxidase-like_su3"/>
</dbReference>
<evidence type="ECO:0000256" key="7">
    <source>
        <dbReference type="ARBA" id="ARBA00023136"/>
    </source>
</evidence>
<dbReference type="SUPFAM" id="SSF81452">
    <property type="entry name" value="Cytochrome c oxidase subunit III-like"/>
    <property type="match status" value="1"/>
</dbReference>
<keyword evidence="6 9" id="KW-1133">Transmembrane helix</keyword>